<dbReference type="Proteomes" id="UP000604475">
    <property type="component" value="Unassembled WGS sequence"/>
</dbReference>
<feature type="region of interest" description="Disordered" evidence="1">
    <location>
        <begin position="135"/>
        <end position="166"/>
    </location>
</feature>
<dbReference type="Pfam" id="PF01740">
    <property type="entry name" value="STAS"/>
    <property type="match status" value="1"/>
</dbReference>
<evidence type="ECO:0000313" key="3">
    <source>
        <dbReference type="EMBL" id="MBL7628461.1"/>
    </source>
</evidence>
<accession>A0A937RAH7</accession>
<keyword evidence="4" id="KW-1185">Reference proteome</keyword>
<gene>
    <name evidence="3" type="ORF">I7412_15130</name>
</gene>
<dbReference type="InterPro" id="IPR036513">
    <property type="entry name" value="STAS_dom_sf"/>
</dbReference>
<reference evidence="3" key="1">
    <citation type="submission" date="2020-12" db="EMBL/GenBank/DDBJ databases">
        <title>Genomic characterization of non-nitrogen-fixing Frankia strains.</title>
        <authorList>
            <person name="Carlos-Shanley C."/>
            <person name="Guerra T."/>
            <person name="Hahn D."/>
        </authorList>
    </citation>
    <scope>NUCLEOTIDE SEQUENCE</scope>
    <source>
        <strain evidence="3">CN6</strain>
    </source>
</reference>
<proteinExistence type="predicted"/>
<comment type="caution">
    <text evidence="3">The sequence shown here is derived from an EMBL/GenBank/DDBJ whole genome shotgun (WGS) entry which is preliminary data.</text>
</comment>
<evidence type="ECO:0000259" key="2">
    <source>
        <dbReference type="PROSITE" id="PS50801"/>
    </source>
</evidence>
<protein>
    <submittedName>
        <fullName evidence="3">STAS domain-containing protein</fullName>
    </submittedName>
</protein>
<evidence type="ECO:0000256" key="1">
    <source>
        <dbReference type="SAM" id="MobiDB-lite"/>
    </source>
</evidence>
<feature type="domain" description="STAS" evidence="2">
    <location>
        <begin position="1"/>
        <end position="113"/>
    </location>
</feature>
<organism evidence="3 4">
    <name type="scientific">Frankia nepalensis</name>
    <dbReference type="NCBI Taxonomy" id="1836974"/>
    <lineage>
        <taxon>Bacteria</taxon>
        <taxon>Bacillati</taxon>
        <taxon>Actinomycetota</taxon>
        <taxon>Actinomycetes</taxon>
        <taxon>Frankiales</taxon>
        <taxon>Frankiaceae</taxon>
        <taxon>Frankia</taxon>
    </lineage>
</organism>
<dbReference type="SUPFAM" id="SSF52091">
    <property type="entry name" value="SpoIIaa-like"/>
    <property type="match status" value="1"/>
</dbReference>
<sequence>MDRIPILKMGNLLLVSIQVDLQDQLALALQDDLSERIVQTGARGVLIDISALEIVDSFIGRMLSTIASLSRLLDAETVVVGMRPAVAITLVELGLHMPGVRTALTLEHGLALLGAEVRVRLPEDESFDDLDADLTEAADPGASPGQAVSGRAPTGRPAPAEGAWTG</sequence>
<dbReference type="CDD" id="cd07041">
    <property type="entry name" value="STAS_RsbR_RsbS_like"/>
    <property type="match status" value="1"/>
</dbReference>
<dbReference type="PROSITE" id="PS50801">
    <property type="entry name" value="STAS"/>
    <property type="match status" value="1"/>
</dbReference>
<dbReference type="InterPro" id="IPR002645">
    <property type="entry name" value="STAS_dom"/>
</dbReference>
<dbReference type="RefSeq" id="WP_203006053.1">
    <property type="nucleotide sequence ID" value="NZ_JADWYU010000127.1"/>
</dbReference>
<dbReference type="AlphaFoldDB" id="A0A937RAH7"/>
<dbReference type="PANTHER" id="PTHR33745">
    <property type="entry name" value="RSBT ANTAGONIST PROTEIN RSBS-RELATED"/>
    <property type="match status" value="1"/>
</dbReference>
<name>A0A937RAH7_9ACTN</name>
<dbReference type="Gene3D" id="3.30.750.24">
    <property type="entry name" value="STAS domain"/>
    <property type="match status" value="1"/>
</dbReference>
<dbReference type="PANTHER" id="PTHR33745:SF1">
    <property type="entry name" value="RSBT ANTAGONIST PROTEIN RSBS"/>
    <property type="match status" value="1"/>
</dbReference>
<dbReference type="EMBL" id="JAEACQ010000188">
    <property type="protein sequence ID" value="MBL7628461.1"/>
    <property type="molecule type" value="Genomic_DNA"/>
</dbReference>
<dbReference type="InterPro" id="IPR051932">
    <property type="entry name" value="Bact_StressResp_Reg"/>
</dbReference>
<evidence type="ECO:0000313" key="4">
    <source>
        <dbReference type="Proteomes" id="UP000604475"/>
    </source>
</evidence>